<accession>A0A0B6ZPH4</accession>
<feature type="compositionally biased region" description="Polar residues" evidence="1">
    <location>
        <begin position="65"/>
        <end position="98"/>
    </location>
</feature>
<feature type="region of interest" description="Disordered" evidence="1">
    <location>
        <begin position="151"/>
        <end position="193"/>
    </location>
</feature>
<reference evidence="3" key="1">
    <citation type="submission" date="2014-12" db="EMBL/GenBank/DDBJ databases">
        <title>Insight into the proteome of Arion vulgaris.</title>
        <authorList>
            <person name="Aradska J."/>
            <person name="Bulat T."/>
            <person name="Smidak R."/>
            <person name="Sarate P."/>
            <person name="Gangsoo J."/>
            <person name="Sialana F."/>
            <person name="Bilban M."/>
            <person name="Lubec G."/>
        </authorList>
    </citation>
    <scope>NUCLEOTIDE SEQUENCE</scope>
    <source>
        <tissue evidence="3">Skin</tissue>
    </source>
</reference>
<proteinExistence type="predicted"/>
<gene>
    <name evidence="3" type="primary">ORF73573</name>
</gene>
<feature type="region of interest" description="Disordered" evidence="1">
    <location>
        <begin position="38"/>
        <end position="124"/>
    </location>
</feature>
<dbReference type="InterPro" id="IPR031996">
    <property type="entry name" value="NVL2_nucleolin-bd"/>
</dbReference>
<feature type="compositionally biased region" description="Basic and acidic residues" evidence="1">
    <location>
        <begin position="182"/>
        <end position="193"/>
    </location>
</feature>
<evidence type="ECO:0000256" key="1">
    <source>
        <dbReference type="SAM" id="MobiDB-lite"/>
    </source>
</evidence>
<organism evidence="3">
    <name type="scientific">Arion vulgaris</name>
    <dbReference type="NCBI Taxonomy" id="1028688"/>
    <lineage>
        <taxon>Eukaryota</taxon>
        <taxon>Metazoa</taxon>
        <taxon>Spiralia</taxon>
        <taxon>Lophotrochozoa</taxon>
        <taxon>Mollusca</taxon>
        <taxon>Gastropoda</taxon>
        <taxon>Heterobranchia</taxon>
        <taxon>Euthyneura</taxon>
        <taxon>Panpulmonata</taxon>
        <taxon>Eupulmonata</taxon>
        <taxon>Stylommatophora</taxon>
        <taxon>Helicina</taxon>
        <taxon>Arionoidea</taxon>
        <taxon>Arionidae</taxon>
        <taxon>Arion</taxon>
    </lineage>
</organism>
<evidence type="ECO:0000259" key="2">
    <source>
        <dbReference type="Pfam" id="PF16725"/>
    </source>
</evidence>
<name>A0A0B6ZPH4_9EUPU</name>
<sequence length="193" mass="21574">TEELQLQYGEYARKKKNVLLKSVEKGFEIAVKELKREGVEISANKSSSSDIDTDSEAEGQKDKNIMNSMINSMYKQIKPSTTDPECTPQSTPVTSSSKDSTKRASKLKRVNAESNASGDREPLDWCIDRGMLSAHTLLMEEMKEDIKVDRTLGLVNGVSTPNKKEENLNSAKGARPKKRRRESPDGLRTKKKP</sequence>
<dbReference type="Pfam" id="PF16725">
    <property type="entry name" value="Nucleolin_bd"/>
    <property type="match status" value="1"/>
</dbReference>
<feature type="non-terminal residue" evidence="3">
    <location>
        <position position="1"/>
    </location>
</feature>
<protein>
    <recommendedName>
        <fullName evidence="2">NVL2 nucleolin binding domain-containing protein</fullName>
    </recommendedName>
</protein>
<feature type="non-terminal residue" evidence="3">
    <location>
        <position position="193"/>
    </location>
</feature>
<feature type="domain" description="NVL2 nucleolin binding" evidence="2">
    <location>
        <begin position="1"/>
        <end position="33"/>
    </location>
</feature>
<dbReference type="EMBL" id="HACG01023432">
    <property type="protein sequence ID" value="CEK70297.1"/>
    <property type="molecule type" value="Transcribed_RNA"/>
</dbReference>
<evidence type="ECO:0000313" key="3">
    <source>
        <dbReference type="EMBL" id="CEK70297.1"/>
    </source>
</evidence>
<dbReference type="AlphaFoldDB" id="A0A0B6ZPH4"/>